<dbReference type="InterPro" id="IPR058240">
    <property type="entry name" value="rSAM_sf"/>
</dbReference>
<dbReference type="RefSeq" id="WP_167941677.1">
    <property type="nucleotide sequence ID" value="NZ_JAATJA010000002.1"/>
</dbReference>
<comment type="caution">
    <text evidence="4">The sequence shown here is derived from an EMBL/GenBank/DDBJ whole genome shotgun (WGS) entry which is preliminary data.</text>
</comment>
<dbReference type="SFLD" id="SFLDG01065">
    <property type="entry name" value="anaerobic_coproporphyrinogen-I"/>
    <property type="match status" value="1"/>
</dbReference>
<evidence type="ECO:0000259" key="3">
    <source>
        <dbReference type="PROSITE" id="PS51918"/>
    </source>
</evidence>
<evidence type="ECO:0000313" key="5">
    <source>
        <dbReference type="Proteomes" id="UP000580856"/>
    </source>
</evidence>
<dbReference type="EMBL" id="JAATJA010000002">
    <property type="protein sequence ID" value="NJB68630.1"/>
    <property type="molecule type" value="Genomic_DNA"/>
</dbReference>
<dbReference type="InterPro" id="IPR034505">
    <property type="entry name" value="Coproporphyrinogen-III_oxidase"/>
</dbReference>
<keyword evidence="2" id="KW-0004">4Fe-4S</keyword>
<dbReference type="InterPro" id="IPR006638">
    <property type="entry name" value="Elp3/MiaA/NifB-like_rSAM"/>
</dbReference>
<dbReference type="GO" id="GO:0005737">
    <property type="term" value="C:cytoplasm"/>
    <property type="evidence" value="ECO:0007669"/>
    <property type="project" value="UniProtKB-SubCell"/>
</dbReference>
<dbReference type="InterPro" id="IPR007197">
    <property type="entry name" value="rSAM"/>
</dbReference>
<dbReference type="PANTHER" id="PTHR13932:SF5">
    <property type="entry name" value="RADICAL S-ADENOSYL METHIONINE DOMAIN-CONTAINING PROTEIN 1, MITOCHONDRIAL"/>
    <property type="match status" value="1"/>
</dbReference>
<evidence type="ECO:0000256" key="2">
    <source>
        <dbReference type="RuleBase" id="RU364116"/>
    </source>
</evidence>
<dbReference type="PROSITE" id="PS51918">
    <property type="entry name" value="RADICAL_SAM"/>
    <property type="match status" value="1"/>
</dbReference>
<dbReference type="SMART" id="SM00729">
    <property type="entry name" value="Elp3"/>
    <property type="match status" value="1"/>
</dbReference>
<accession>A0A846QNN6</accession>
<keyword evidence="2" id="KW-0143">Chaperone</keyword>
<keyword evidence="2" id="KW-0479">Metal-binding</keyword>
<proteinExistence type="inferred from homology"/>
<gene>
    <name evidence="4" type="ORF">GGQ74_002303</name>
</gene>
<dbReference type="CDD" id="cd01335">
    <property type="entry name" value="Radical_SAM"/>
    <property type="match status" value="1"/>
</dbReference>
<keyword evidence="2" id="KW-0949">S-adenosyl-L-methionine</keyword>
<dbReference type="Pfam" id="PF04055">
    <property type="entry name" value="Radical_SAM"/>
    <property type="match status" value="1"/>
</dbReference>
<dbReference type="GO" id="GO:0006779">
    <property type="term" value="P:porphyrin-containing compound biosynthetic process"/>
    <property type="evidence" value="ECO:0007669"/>
    <property type="project" value="InterPro"/>
</dbReference>
<dbReference type="GO" id="GO:0046872">
    <property type="term" value="F:metal ion binding"/>
    <property type="evidence" value="ECO:0007669"/>
    <property type="project" value="UniProtKB-UniRule"/>
</dbReference>
<name>A0A846QNN6_9BACT</name>
<dbReference type="SUPFAM" id="SSF102114">
    <property type="entry name" value="Radical SAM enzymes"/>
    <property type="match status" value="1"/>
</dbReference>
<dbReference type="InterPro" id="IPR010723">
    <property type="entry name" value="HemN_C"/>
</dbReference>
<dbReference type="SFLD" id="SFLDS00029">
    <property type="entry name" value="Radical_SAM"/>
    <property type="match status" value="1"/>
</dbReference>
<organism evidence="4 5">
    <name type="scientific">Desulfobaculum xiamenense</name>
    <dbReference type="NCBI Taxonomy" id="995050"/>
    <lineage>
        <taxon>Bacteria</taxon>
        <taxon>Pseudomonadati</taxon>
        <taxon>Thermodesulfobacteriota</taxon>
        <taxon>Desulfovibrionia</taxon>
        <taxon>Desulfovibrionales</taxon>
        <taxon>Desulfovibrionaceae</taxon>
        <taxon>Desulfobaculum</taxon>
    </lineage>
</organism>
<comment type="similarity">
    <text evidence="1">Belongs to the anaerobic coproporphyrinogen-III oxidase family. HemW subfamily.</text>
</comment>
<evidence type="ECO:0000256" key="1">
    <source>
        <dbReference type="ARBA" id="ARBA00006100"/>
    </source>
</evidence>
<keyword evidence="2" id="KW-0411">Iron-sulfur</keyword>
<keyword evidence="2" id="KW-0408">Iron</keyword>
<keyword evidence="2" id="KW-0349">Heme</keyword>
<dbReference type="InterPro" id="IPR004559">
    <property type="entry name" value="HemW-like"/>
</dbReference>
<keyword evidence="4" id="KW-0560">Oxidoreductase</keyword>
<dbReference type="GO" id="GO:0004109">
    <property type="term" value="F:coproporphyrinogen oxidase activity"/>
    <property type="evidence" value="ECO:0007669"/>
    <property type="project" value="InterPro"/>
</dbReference>
<dbReference type="Proteomes" id="UP000580856">
    <property type="component" value="Unassembled WGS sequence"/>
</dbReference>
<protein>
    <recommendedName>
        <fullName evidence="2">Heme chaperone HemW</fullName>
    </recommendedName>
</protein>
<reference evidence="4 5" key="1">
    <citation type="submission" date="2020-03" db="EMBL/GenBank/DDBJ databases">
        <title>Genomic Encyclopedia of Type Strains, Phase IV (KMG-IV): sequencing the most valuable type-strain genomes for metagenomic binning, comparative biology and taxonomic classification.</title>
        <authorList>
            <person name="Goeker M."/>
        </authorList>
    </citation>
    <scope>NUCLEOTIDE SEQUENCE [LARGE SCALE GENOMIC DNA]</scope>
    <source>
        <strain evidence="4 5">DSM 24233</strain>
    </source>
</reference>
<keyword evidence="2" id="KW-0963">Cytoplasm</keyword>
<dbReference type="AlphaFoldDB" id="A0A846QNN6"/>
<dbReference type="Gene3D" id="3.30.750.200">
    <property type="match status" value="1"/>
</dbReference>
<comment type="function">
    <text evidence="2">Probably acts as a heme chaperone, transferring heme to an unknown acceptor. Binds one molecule of heme per monomer, possibly covalently. Binds 1 [4Fe-4S] cluster. The cluster is coordinated with 3 cysteines and an exchangeable S-adenosyl-L-methionine.</text>
</comment>
<feature type="domain" description="Radical SAM core" evidence="3">
    <location>
        <begin position="1"/>
        <end position="227"/>
    </location>
</feature>
<dbReference type="SFLD" id="SFLDF00562">
    <property type="entry name" value="HemN-like__clustered_with_heat"/>
    <property type="match status" value="1"/>
</dbReference>
<keyword evidence="5" id="KW-1185">Reference proteome</keyword>
<dbReference type="Pfam" id="PF06969">
    <property type="entry name" value="HemN_C"/>
    <property type="match status" value="1"/>
</dbReference>
<dbReference type="NCBIfam" id="TIGR00539">
    <property type="entry name" value="hemN_rel"/>
    <property type="match status" value="1"/>
</dbReference>
<dbReference type="PANTHER" id="PTHR13932">
    <property type="entry name" value="COPROPORPHYRINIGEN III OXIDASE"/>
    <property type="match status" value="1"/>
</dbReference>
<comment type="subcellular location">
    <subcellularLocation>
        <location evidence="2">Cytoplasm</location>
    </subcellularLocation>
</comment>
<sequence length="391" mass="43826">MLLYVHVPFCRRKCRYCAFHSTVPAKGDLAAYATLAEREIRHWGRTLGHPEIRTIFFGGGTPSLLPLPQWGRLVTAIRESFTLLPNLEFTTEANPESLTDWAYLQGLMGFGVNRLSMGVQSTDDAMLTLLGRPHTAADAHRAFDLARNVGFANISVDLIWGLPGQRLATWLHQLREIVRWRPEHMSCYGLSFEPGTPFEHMLDTGDITPVDEQEQAKMFIHGAEYLESEGYLQYEISNFARMGFTSRHNLGYWEGEDYLGIGPSAVSTLNARRWQNPTEPKAYARAIESGTLGGDFEALDAATHAREMVMLRLRTARGLHLADYHSATGRDFLKDFGPMVQALRQNGLVRLSQGHLRLSKTGMIVSDTILGNLFDSPVWDAPAPDERHPGD</sequence>
<dbReference type="GO" id="GO:0051539">
    <property type="term" value="F:4 iron, 4 sulfur cluster binding"/>
    <property type="evidence" value="ECO:0007669"/>
    <property type="project" value="UniProtKB-UniRule"/>
</dbReference>
<dbReference type="SFLD" id="SFLDF00288">
    <property type="entry name" value="HemN-like__clustered_with_nucl"/>
    <property type="match status" value="1"/>
</dbReference>
<evidence type="ECO:0000313" key="4">
    <source>
        <dbReference type="EMBL" id="NJB68630.1"/>
    </source>
</evidence>
<dbReference type="SFLD" id="SFLDG01082">
    <property type="entry name" value="B12-binding_domain_containing"/>
    <property type="match status" value="1"/>
</dbReference>